<sequence>MSSTNSIEIDWSSTSQHSFIQLGDSPPPQDDSEISLYNTELPTVLTSKDVFFLDIDNIYPFMYDTLHYEEPELEETYEDADFLTYLINTPTVEVDYGGNDIPPPPPPLTVTTPEVIPPSLTTDICSSPSKDFTFQISFKKFHVTKIHKAGLNKIYEFRRSRSFFFEIVDHHENTNQLHLRIHTNDYSMSSCPISYKSTSKIPNAKYQISKGLEHFFSAQKVIPRRIQQKYFNLIRTKLLDRINFIRSREQKNDDRNYSTKSFFNFSYKRYRFYFGIYIHCEFNIKCKFSNDLTEICPLPSPFVMSKSRRGCGLHFAQQSLPLTVRRNDANNKALHANLLYERCRLHFTPSHNHNTARKQKAHFDRSCRRVFNSVKLRPGAIINRAVRSTTAKKHKFLYKESQKISSRISHLKHNKARISPQANKFKFNIPIYRQNSPSARVQQLVDEDVEMIEGTILTVPAYNPLPNMFIPHKYRNIIPPDPYTTMKVVT</sequence>
<dbReference type="Pfam" id="PF26638">
    <property type="entry name" value="DUF8211"/>
    <property type="match status" value="1"/>
</dbReference>
<dbReference type="Proteomes" id="UP000234323">
    <property type="component" value="Unassembled WGS sequence"/>
</dbReference>
<evidence type="ECO:0000313" key="3">
    <source>
        <dbReference type="Proteomes" id="UP000234323"/>
    </source>
</evidence>
<keyword evidence="3" id="KW-1185">Reference proteome</keyword>
<evidence type="ECO:0000313" key="2">
    <source>
        <dbReference type="EMBL" id="PKY57746.1"/>
    </source>
</evidence>
<name>A0A2I1HFT9_9GLOM</name>
<protein>
    <recommendedName>
        <fullName evidence="1">DUF8211 domain-containing protein</fullName>
    </recommendedName>
</protein>
<dbReference type="VEuPathDB" id="FungiDB:RhiirFUN_013798"/>
<gene>
    <name evidence="2" type="ORF">RhiirA4_479055</name>
</gene>
<evidence type="ECO:0000259" key="1">
    <source>
        <dbReference type="Pfam" id="PF26638"/>
    </source>
</evidence>
<dbReference type="AlphaFoldDB" id="A0A2I1HFT9"/>
<dbReference type="VEuPathDB" id="FungiDB:RhiirA1_472119"/>
<proteinExistence type="predicted"/>
<accession>A0A2I1HFT9</accession>
<dbReference type="EMBL" id="LLXI01002679">
    <property type="protein sequence ID" value="PKY57746.1"/>
    <property type="molecule type" value="Genomic_DNA"/>
</dbReference>
<reference evidence="2 3" key="1">
    <citation type="submission" date="2015-10" db="EMBL/GenBank/DDBJ databases">
        <title>Genome analyses suggest a sexual origin of heterokaryosis in a supposedly ancient asexual fungus.</title>
        <authorList>
            <person name="Ropars J."/>
            <person name="Sedzielewska K."/>
            <person name="Noel J."/>
            <person name="Charron P."/>
            <person name="Farinelli L."/>
            <person name="Marton T."/>
            <person name="Kruger M."/>
            <person name="Pelin A."/>
            <person name="Brachmann A."/>
            <person name="Corradi N."/>
        </authorList>
    </citation>
    <scope>NUCLEOTIDE SEQUENCE [LARGE SCALE GENOMIC DNA]</scope>
    <source>
        <strain evidence="2 3">A4</strain>
    </source>
</reference>
<feature type="domain" description="DUF8211" evidence="1">
    <location>
        <begin position="339"/>
        <end position="429"/>
    </location>
</feature>
<organism evidence="2 3">
    <name type="scientific">Rhizophagus irregularis</name>
    <dbReference type="NCBI Taxonomy" id="588596"/>
    <lineage>
        <taxon>Eukaryota</taxon>
        <taxon>Fungi</taxon>
        <taxon>Fungi incertae sedis</taxon>
        <taxon>Mucoromycota</taxon>
        <taxon>Glomeromycotina</taxon>
        <taxon>Glomeromycetes</taxon>
        <taxon>Glomerales</taxon>
        <taxon>Glomeraceae</taxon>
        <taxon>Rhizophagus</taxon>
    </lineage>
</organism>
<comment type="caution">
    <text evidence="2">The sequence shown here is derived from an EMBL/GenBank/DDBJ whole genome shotgun (WGS) entry which is preliminary data.</text>
</comment>
<dbReference type="InterPro" id="IPR058524">
    <property type="entry name" value="DUF8211"/>
</dbReference>
<dbReference type="VEuPathDB" id="FungiDB:FUN_001801"/>